<comment type="pathway">
    <text evidence="1 9">Pyrimidine metabolism; CTP biosynthesis via de novo pathway; CTP from UDP: step 2/2.</text>
</comment>
<keyword evidence="7 9" id="KW-0665">Pyrimidine biosynthesis</keyword>
<organism evidence="12 13">
    <name type="scientific">Spironucleus salmonicida</name>
    <dbReference type="NCBI Taxonomy" id="348837"/>
    <lineage>
        <taxon>Eukaryota</taxon>
        <taxon>Metamonada</taxon>
        <taxon>Diplomonadida</taxon>
        <taxon>Hexamitidae</taxon>
        <taxon>Hexamitinae</taxon>
        <taxon>Spironucleus</taxon>
    </lineage>
</organism>
<dbReference type="GeneID" id="94295993"/>
<evidence type="ECO:0000259" key="10">
    <source>
        <dbReference type="Pfam" id="PF00117"/>
    </source>
</evidence>
<comment type="function">
    <text evidence="9">Catalyzes the ATP-dependent amination of UTP to CTP with either L-glutamine or ammonia as the source of nitrogen.</text>
</comment>
<keyword evidence="3 9" id="KW-0436">Ligase</keyword>
<dbReference type="EMBL" id="AUWU02000002">
    <property type="protein sequence ID" value="KAH0576406.1"/>
    <property type="molecule type" value="Genomic_DNA"/>
</dbReference>
<dbReference type="AlphaFoldDB" id="A0A9P8LY00"/>
<dbReference type="PANTHER" id="PTHR11550">
    <property type="entry name" value="CTP SYNTHASE"/>
    <property type="match status" value="1"/>
</dbReference>
<keyword evidence="5 9" id="KW-0067">ATP-binding</keyword>
<dbReference type="Pfam" id="PF00117">
    <property type="entry name" value="GATase"/>
    <property type="match status" value="1"/>
</dbReference>
<dbReference type="SUPFAM" id="SSF52540">
    <property type="entry name" value="P-loop containing nucleoside triphosphate hydrolases"/>
    <property type="match status" value="1"/>
</dbReference>
<evidence type="ECO:0000256" key="7">
    <source>
        <dbReference type="ARBA" id="ARBA00022975"/>
    </source>
</evidence>
<evidence type="ECO:0000259" key="11">
    <source>
        <dbReference type="Pfam" id="PF06418"/>
    </source>
</evidence>
<keyword evidence="13" id="KW-1185">Reference proteome</keyword>
<evidence type="ECO:0000313" key="13">
    <source>
        <dbReference type="Proteomes" id="UP000018208"/>
    </source>
</evidence>
<dbReference type="InterPro" id="IPR017456">
    <property type="entry name" value="CTP_synthase_N"/>
</dbReference>
<dbReference type="KEGG" id="ssao:94295993"/>
<evidence type="ECO:0000256" key="5">
    <source>
        <dbReference type="ARBA" id="ARBA00022840"/>
    </source>
</evidence>
<dbReference type="InterPro" id="IPR029062">
    <property type="entry name" value="Class_I_gatase-like"/>
</dbReference>
<evidence type="ECO:0000256" key="3">
    <source>
        <dbReference type="ARBA" id="ARBA00022598"/>
    </source>
</evidence>
<dbReference type="Proteomes" id="UP000018208">
    <property type="component" value="Unassembled WGS sequence"/>
</dbReference>
<evidence type="ECO:0000256" key="2">
    <source>
        <dbReference type="ARBA" id="ARBA00007533"/>
    </source>
</evidence>
<proteinExistence type="inferred from homology"/>
<reference evidence="12 13" key="1">
    <citation type="journal article" date="2014" name="PLoS Genet.">
        <title>The Genome of Spironucleus salmonicida Highlights a Fish Pathogen Adapted to Fluctuating Environments.</title>
        <authorList>
            <person name="Xu F."/>
            <person name="Jerlstrom-Hultqvist J."/>
            <person name="Einarsson E."/>
            <person name="Astvaldsson A."/>
            <person name="Svard S.G."/>
            <person name="Andersson J.O."/>
        </authorList>
    </citation>
    <scope>NUCLEOTIDE SEQUENCE [LARGE SCALE GENOMIC DNA]</scope>
    <source>
        <strain evidence="12 13">ATCC 50377</strain>
    </source>
</reference>
<dbReference type="Gene3D" id="3.40.50.880">
    <property type="match status" value="1"/>
</dbReference>
<protein>
    <recommendedName>
        <fullName evidence="9">CTP synthase</fullName>
        <ecNumber evidence="9">6.3.4.2</ecNumber>
    </recommendedName>
    <alternativeName>
        <fullName evidence="9">UTP--ammonia ligase</fullName>
    </alternativeName>
</protein>
<evidence type="ECO:0000256" key="6">
    <source>
        <dbReference type="ARBA" id="ARBA00022962"/>
    </source>
</evidence>
<dbReference type="RefSeq" id="XP_067767179.1">
    <property type="nucleotide sequence ID" value="XM_067905862.1"/>
</dbReference>
<dbReference type="GO" id="GO:0003883">
    <property type="term" value="F:CTP synthase activity"/>
    <property type="evidence" value="ECO:0007669"/>
    <property type="project" value="UniProtKB-UniRule"/>
</dbReference>
<keyword evidence="4 9" id="KW-0547">Nucleotide-binding</keyword>
<feature type="domain" description="Glutamine amidotransferase" evidence="10">
    <location>
        <begin position="318"/>
        <end position="540"/>
    </location>
</feature>
<comment type="catalytic activity">
    <reaction evidence="8 9">
        <text>UTP + L-glutamine + ATP + H2O = CTP + L-glutamate + ADP + phosphate + 2 H(+)</text>
        <dbReference type="Rhea" id="RHEA:26426"/>
        <dbReference type="ChEBI" id="CHEBI:15377"/>
        <dbReference type="ChEBI" id="CHEBI:15378"/>
        <dbReference type="ChEBI" id="CHEBI:29985"/>
        <dbReference type="ChEBI" id="CHEBI:30616"/>
        <dbReference type="ChEBI" id="CHEBI:37563"/>
        <dbReference type="ChEBI" id="CHEBI:43474"/>
        <dbReference type="ChEBI" id="CHEBI:46398"/>
        <dbReference type="ChEBI" id="CHEBI:58359"/>
        <dbReference type="ChEBI" id="CHEBI:456216"/>
        <dbReference type="EC" id="6.3.4.2"/>
    </reaction>
</comment>
<dbReference type="PANTHER" id="PTHR11550:SF0">
    <property type="entry name" value="CTP SYNTHASE-RELATED"/>
    <property type="match status" value="1"/>
</dbReference>
<dbReference type="SUPFAM" id="SSF52317">
    <property type="entry name" value="Class I glutamine amidotransferase-like"/>
    <property type="match status" value="1"/>
</dbReference>
<evidence type="ECO:0000256" key="1">
    <source>
        <dbReference type="ARBA" id="ARBA00005171"/>
    </source>
</evidence>
<dbReference type="Gene3D" id="3.40.50.300">
    <property type="entry name" value="P-loop containing nucleotide triphosphate hydrolases"/>
    <property type="match status" value="1"/>
</dbReference>
<name>A0A9P8LY00_9EUKA</name>
<comment type="caution">
    <text evidence="12">The sequence shown here is derived from an EMBL/GenBank/DDBJ whole genome shotgun (WGS) entry which is preliminary data.</text>
</comment>
<dbReference type="PROSITE" id="PS51273">
    <property type="entry name" value="GATASE_TYPE_1"/>
    <property type="match status" value="1"/>
</dbReference>
<accession>A0A9P8LY00</accession>
<evidence type="ECO:0000256" key="8">
    <source>
        <dbReference type="ARBA" id="ARBA00047781"/>
    </source>
</evidence>
<dbReference type="InterPro" id="IPR033828">
    <property type="entry name" value="GATase1_CTP_Synthase"/>
</dbReference>
<comment type="similarity">
    <text evidence="2 9">Belongs to the CTP synthase family.</text>
</comment>
<evidence type="ECO:0000313" key="12">
    <source>
        <dbReference type="EMBL" id="KAH0576406.1"/>
    </source>
</evidence>
<dbReference type="InterPro" id="IPR027417">
    <property type="entry name" value="P-loop_NTPase"/>
</dbReference>
<dbReference type="CDD" id="cd01746">
    <property type="entry name" value="GATase1_CTP_Synthase"/>
    <property type="match status" value="1"/>
</dbReference>
<dbReference type="Pfam" id="PF06418">
    <property type="entry name" value="CTP_synth_N"/>
    <property type="match status" value="1"/>
</dbReference>
<dbReference type="GO" id="GO:0019856">
    <property type="term" value="P:pyrimidine nucleobase biosynthetic process"/>
    <property type="evidence" value="ECO:0007669"/>
    <property type="project" value="TreeGrafter"/>
</dbReference>
<dbReference type="OrthoDB" id="1739076at2759"/>
<evidence type="ECO:0000256" key="4">
    <source>
        <dbReference type="ARBA" id="ARBA00022741"/>
    </source>
</evidence>
<keyword evidence="6 9" id="KW-0315">Glutamine amidotransferase</keyword>
<evidence type="ECO:0000256" key="9">
    <source>
        <dbReference type="RuleBase" id="RU810713"/>
    </source>
</evidence>
<sequence>MIFNFIINILLYFQQKINRILNQIYHKLFFNLNELIRQFLSNSKNLHNTDIQLFRFYYRMKWLVISSDERSSSKTVVSAYIAALLDRNSIQINYIKLNPALSVKLGLLSPESVGEAYVTYDGGQVDKDIGIIERSVSYALPGRSCLTLGQAIDIVNVTELGSKTCGYDFLSIDQHLRDYVYQYITNFKDHVINVIELGGSIKETGVQIFCQAIKKLHELSDITTIHIGDSINDFERVFSTQPELFINYTENAKFMKNRQLTKALETQLHSHLENYLKVKLADFDLQLTYLAPLDKQIYPQTIRIAIVGRYVANDSGYLSIIDNVRAAAHNNSVGLELHKVQSLYLNDQNVTSNLQHMHGIIVPGGFGNCGLEGKICAIKFARENRIPLLAICYGFQMTVIEYARNVCGMDGADTFEIDQNCKYPLIDKLTKILQTEQRKDGEQYGVMNLGDCKVKVKEGTIASTCFNENDAERHWHSYAVNMKYWDQVEKGGLIGSIRNEAGNLVVGVEIKDHPFFFASQFHPEFRAKYSCPHEIFIKFIAAGKKQDAAQQGKSVKE</sequence>
<feature type="domain" description="CTP synthase N-terminal" evidence="11">
    <location>
        <begin position="73"/>
        <end position="219"/>
    </location>
</feature>
<gene>
    <name evidence="12" type="ORF">SS50377_21970</name>
</gene>
<dbReference type="InterPro" id="IPR017926">
    <property type="entry name" value="GATASE"/>
</dbReference>
<dbReference type="GO" id="GO:0044210">
    <property type="term" value="P:'de novo' CTP biosynthetic process"/>
    <property type="evidence" value="ECO:0007669"/>
    <property type="project" value="UniProtKB-UniRule"/>
</dbReference>
<dbReference type="EC" id="6.3.4.2" evidence="9"/>
<dbReference type="GO" id="GO:0005524">
    <property type="term" value="F:ATP binding"/>
    <property type="evidence" value="ECO:0007669"/>
    <property type="project" value="UniProtKB-KW"/>
</dbReference>
<dbReference type="InterPro" id="IPR004468">
    <property type="entry name" value="CTP_synthase"/>
</dbReference>
<dbReference type="GO" id="GO:0042802">
    <property type="term" value="F:identical protein binding"/>
    <property type="evidence" value="ECO:0007669"/>
    <property type="project" value="TreeGrafter"/>
</dbReference>